<feature type="region of interest" description="Disordered" evidence="5">
    <location>
        <begin position="104"/>
        <end position="185"/>
    </location>
</feature>
<dbReference type="InterPro" id="IPR003783">
    <property type="entry name" value="Regulatory_RecX"/>
</dbReference>
<comment type="subcellular location">
    <subcellularLocation>
        <location evidence="1">Cytoplasm</location>
    </subcellularLocation>
</comment>
<dbReference type="RefSeq" id="WP_201504938.1">
    <property type="nucleotide sequence ID" value="NZ_BAAAFR010000004.1"/>
</dbReference>
<sequence>MEIKTLAQILAESNTDSASTKPKPKAKKTAATRDDAAVSAITPASNTAQTPKPQAKPAAYKKNNTKYNSKNSPNKKRQAYTGQSDTDDTEDFVASTAFVAMADNDASTRHHTSADDNDTLNPIQSRKKRKKKWHPAAPYHPDTPSETAPKSIADGSIAQLLADARAAVDADSEDNNGETDDTDNLPAALKAYLRSPEERQADIDAVKAESRLRWLAFYYLSRREYGRAELKQKLLDKEQDPEQTEKLLEEFAEKGYQSDYRTALMLIREGIRKGRGRTHIKRSFYQRKVDIPPNIDALIDEAQAASEAFSDIVREDSENNEPSVDWLRLAVEARIKKYGDAIPSTPKEKARQLRFLQYRGFQADICFQALNHDLQTLEERE</sequence>
<evidence type="ECO:0000259" key="6">
    <source>
        <dbReference type="Pfam" id="PF21981"/>
    </source>
</evidence>
<evidence type="ECO:0000313" key="8">
    <source>
        <dbReference type="EMBL" id="GAA0317901.1"/>
    </source>
</evidence>
<evidence type="ECO:0000256" key="3">
    <source>
        <dbReference type="ARBA" id="ARBA00018111"/>
    </source>
</evidence>
<evidence type="ECO:0000256" key="5">
    <source>
        <dbReference type="SAM" id="MobiDB-lite"/>
    </source>
</evidence>
<feature type="compositionally biased region" description="Basic residues" evidence="5">
    <location>
        <begin position="125"/>
        <end position="134"/>
    </location>
</feature>
<dbReference type="Gene3D" id="1.10.10.10">
    <property type="entry name" value="Winged helix-like DNA-binding domain superfamily/Winged helix DNA-binding domain"/>
    <property type="match status" value="2"/>
</dbReference>
<comment type="caution">
    <text evidence="8">The sequence shown here is derived from an EMBL/GenBank/DDBJ whole genome shotgun (WGS) entry which is preliminary data.</text>
</comment>
<gene>
    <name evidence="8" type="ORF">GCM10009129_14260</name>
</gene>
<evidence type="ECO:0000256" key="1">
    <source>
        <dbReference type="ARBA" id="ARBA00004496"/>
    </source>
</evidence>
<protein>
    <recommendedName>
        <fullName evidence="3">Regulatory protein RecX</fullName>
    </recommendedName>
</protein>
<dbReference type="EMBL" id="BAAAFR010000004">
    <property type="protein sequence ID" value="GAA0317901.1"/>
    <property type="molecule type" value="Genomic_DNA"/>
</dbReference>
<dbReference type="Pfam" id="PF21982">
    <property type="entry name" value="RecX_HTH1"/>
    <property type="match status" value="1"/>
</dbReference>
<comment type="similarity">
    <text evidence="2">Belongs to the RecX family.</text>
</comment>
<feature type="compositionally biased region" description="Acidic residues" evidence="5">
    <location>
        <begin position="170"/>
        <end position="183"/>
    </location>
</feature>
<keyword evidence="4" id="KW-0963">Cytoplasm</keyword>
<reference evidence="8 9" key="1">
    <citation type="journal article" date="2019" name="Int. J. Syst. Evol. Microbiol.">
        <title>The Global Catalogue of Microorganisms (GCM) 10K type strain sequencing project: providing services to taxonomists for standard genome sequencing and annotation.</title>
        <authorList>
            <consortium name="The Broad Institute Genomics Platform"/>
            <consortium name="The Broad Institute Genome Sequencing Center for Infectious Disease"/>
            <person name="Wu L."/>
            <person name="Ma J."/>
        </authorList>
    </citation>
    <scope>NUCLEOTIDE SEQUENCE [LARGE SCALE GENOMIC DNA]</scope>
    <source>
        <strain evidence="8 9">JCM 16343</strain>
    </source>
</reference>
<name>A0ABN0VV05_9GAMM</name>
<feature type="domain" description="RecX third three-helical" evidence="6">
    <location>
        <begin position="328"/>
        <end position="370"/>
    </location>
</feature>
<dbReference type="PANTHER" id="PTHR33602:SF1">
    <property type="entry name" value="REGULATORY PROTEIN RECX FAMILY PROTEIN"/>
    <property type="match status" value="1"/>
</dbReference>
<feature type="region of interest" description="Disordered" evidence="5">
    <location>
        <begin position="1"/>
        <end position="88"/>
    </location>
</feature>
<dbReference type="InterPro" id="IPR036388">
    <property type="entry name" value="WH-like_DNA-bd_sf"/>
</dbReference>
<evidence type="ECO:0000259" key="7">
    <source>
        <dbReference type="Pfam" id="PF21982"/>
    </source>
</evidence>
<feature type="compositionally biased region" description="Low complexity" evidence="5">
    <location>
        <begin position="47"/>
        <end position="72"/>
    </location>
</feature>
<evidence type="ECO:0000313" key="9">
    <source>
        <dbReference type="Proteomes" id="UP001501787"/>
    </source>
</evidence>
<organism evidence="8 9">
    <name type="scientific">Psychrobacter aestuarii</name>
    <dbReference type="NCBI Taxonomy" id="556327"/>
    <lineage>
        <taxon>Bacteria</taxon>
        <taxon>Pseudomonadati</taxon>
        <taxon>Pseudomonadota</taxon>
        <taxon>Gammaproteobacteria</taxon>
        <taxon>Moraxellales</taxon>
        <taxon>Moraxellaceae</taxon>
        <taxon>Psychrobacter</taxon>
    </lineage>
</organism>
<accession>A0ABN0VV05</accession>
<evidence type="ECO:0000256" key="2">
    <source>
        <dbReference type="ARBA" id="ARBA00009695"/>
    </source>
</evidence>
<evidence type="ECO:0000256" key="4">
    <source>
        <dbReference type="ARBA" id="ARBA00022490"/>
    </source>
</evidence>
<feature type="domain" description="RecX first three-helical" evidence="7">
    <location>
        <begin position="216"/>
        <end position="250"/>
    </location>
</feature>
<proteinExistence type="inferred from homology"/>
<dbReference type="Pfam" id="PF21981">
    <property type="entry name" value="RecX_HTH3"/>
    <property type="match status" value="1"/>
</dbReference>
<dbReference type="Proteomes" id="UP001501787">
    <property type="component" value="Unassembled WGS sequence"/>
</dbReference>
<dbReference type="PANTHER" id="PTHR33602">
    <property type="entry name" value="REGULATORY PROTEIN RECX FAMILY PROTEIN"/>
    <property type="match status" value="1"/>
</dbReference>
<dbReference type="InterPro" id="IPR053925">
    <property type="entry name" value="RecX_HTH_3rd"/>
</dbReference>
<keyword evidence="9" id="KW-1185">Reference proteome</keyword>
<dbReference type="InterPro" id="IPR053926">
    <property type="entry name" value="RecX_HTH_1st"/>
</dbReference>